<protein>
    <recommendedName>
        <fullName evidence="5">DUF4168 domain-containing protein</fullName>
    </recommendedName>
</protein>
<reference evidence="3 4" key="1">
    <citation type="submission" date="2022-06" db="EMBL/GenBank/DDBJ databases">
        <title>Roseomonas CN29.</title>
        <authorList>
            <person name="Cheng Y."/>
            <person name="He X."/>
        </authorList>
    </citation>
    <scope>NUCLEOTIDE SEQUENCE [LARGE SCALE GENOMIC DNA]</scope>
    <source>
        <strain evidence="3 4">CN29</strain>
    </source>
</reference>
<accession>A0ABT1X8Z2</accession>
<keyword evidence="4" id="KW-1185">Reference proteome</keyword>
<evidence type="ECO:0008006" key="5">
    <source>
        <dbReference type="Google" id="ProtNLM"/>
    </source>
</evidence>
<keyword evidence="2" id="KW-0732">Signal</keyword>
<feature type="signal peptide" evidence="2">
    <location>
        <begin position="1"/>
        <end position="24"/>
    </location>
</feature>
<dbReference type="Proteomes" id="UP001524642">
    <property type="component" value="Unassembled WGS sequence"/>
</dbReference>
<gene>
    <name evidence="3" type="ORF">NRP21_21225</name>
</gene>
<evidence type="ECO:0000256" key="2">
    <source>
        <dbReference type="SAM" id="SignalP"/>
    </source>
</evidence>
<feature type="region of interest" description="Disordered" evidence="1">
    <location>
        <begin position="106"/>
        <end position="125"/>
    </location>
</feature>
<proteinExistence type="predicted"/>
<evidence type="ECO:0000256" key="1">
    <source>
        <dbReference type="SAM" id="MobiDB-lite"/>
    </source>
</evidence>
<name>A0ABT1X8Z2_9PROT</name>
<feature type="chain" id="PRO_5045446380" description="DUF4168 domain-containing protein" evidence="2">
    <location>
        <begin position="25"/>
        <end position="172"/>
    </location>
</feature>
<dbReference type="RefSeq" id="WP_257718234.1">
    <property type="nucleotide sequence ID" value="NZ_JANJOU010000022.1"/>
</dbReference>
<dbReference type="EMBL" id="JANJOU010000022">
    <property type="protein sequence ID" value="MCR0984583.1"/>
    <property type="molecule type" value="Genomic_DNA"/>
</dbReference>
<organism evidence="3 4">
    <name type="scientific">Roseomonas populi</name>
    <dbReference type="NCBI Taxonomy" id="3121582"/>
    <lineage>
        <taxon>Bacteria</taxon>
        <taxon>Pseudomonadati</taxon>
        <taxon>Pseudomonadota</taxon>
        <taxon>Alphaproteobacteria</taxon>
        <taxon>Acetobacterales</taxon>
        <taxon>Roseomonadaceae</taxon>
        <taxon>Roseomonas</taxon>
    </lineage>
</organism>
<evidence type="ECO:0000313" key="4">
    <source>
        <dbReference type="Proteomes" id="UP001524642"/>
    </source>
</evidence>
<feature type="compositionally biased region" description="Basic and acidic residues" evidence="1">
    <location>
        <begin position="73"/>
        <end position="83"/>
    </location>
</feature>
<comment type="caution">
    <text evidence="3">The sequence shown here is derived from an EMBL/GenBank/DDBJ whole genome shotgun (WGS) entry which is preliminary data.</text>
</comment>
<feature type="compositionally biased region" description="Low complexity" evidence="1">
    <location>
        <begin position="35"/>
        <end position="52"/>
    </location>
</feature>
<feature type="region of interest" description="Disordered" evidence="1">
    <location>
        <begin position="19"/>
        <end position="99"/>
    </location>
</feature>
<sequence>MRARSLLLATLPALCLALPPGAEAQPNQGPPVPNQAPAAEAPPNQPTAANPTPMTPTPRAPDMQTYVGMLQKAADDLRREIPRAESSARTTQAGATSPALQQLMHAMQEARSAAERAPTGFTDNSVFKDGVREMRERYTDITSRQEEQPRALEAARATLGALERIRQAAASS</sequence>
<feature type="compositionally biased region" description="Polar residues" evidence="1">
    <location>
        <begin position="87"/>
        <end position="99"/>
    </location>
</feature>
<evidence type="ECO:0000313" key="3">
    <source>
        <dbReference type="EMBL" id="MCR0984583.1"/>
    </source>
</evidence>